<evidence type="ECO:0000259" key="6">
    <source>
        <dbReference type="PROSITE" id="PS50887"/>
    </source>
</evidence>
<dbReference type="InterPro" id="IPR035965">
    <property type="entry name" value="PAS-like_dom_sf"/>
</dbReference>
<dbReference type="InterPro" id="IPR000700">
    <property type="entry name" value="PAS-assoc_C"/>
</dbReference>
<dbReference type="Pfam" id="PF00563">
    <property type="entry name" value="EAL"/>
    <property type="match status" value="1"/>
</dbReference>
<evidence type="ECO:0000259" key="5">
    <source>
        <dbReference type="PROSITE" id="PS50883"/>
    </source>
</evidence>
<feature type="domain" description="EAL" evidence="5">
    <location>
        <begin position="731"/>
        <end position="984"/>
    </location>
</feature>
<evidence type="ECO:0000256" key="1">
    <source>
        <dbReference type="SAM" id="Coils"/>
    </source>
</evidence>
<dbReference type="PROSITE" id="PS50887">
    <property type="entry name" value="GGDEF"/>
    <property type="match status" value="1"/>
</dbReference>
<dbReference type="SMART" id="SM00091">
    <property type="entry name" value="PAS"/>
    <property type="match status" value="1"/>
</dbReference>
<keyword evidence="8" id="KW-1185">Reference proteome</keyword>
<protein>
    <recommendedName>
        <fullName evidence="9">PAS domain S-box protein</fullName>
    </recommendedName>
</protein>
<dbReference type="PANTHER" id="PTHR44757">
    <property type="entry name" value="DIGUANYLATE CYCLASE DGCP"/>
    <property type="match status" value="1"/>
</dbReference>
<evidence type="ECO:0000259" key="3">
    <source>
        <dbReference type="PROSITE" id="PS50112"/>
    </source>
</evidence>
<dbReference type="Gene3D" id="3.30.70.270">
    <property type="match status" value="1"/>
</dbReference>
<keyword evidence="2" id="KW-0812">Transmembrane</keyword>
<dbReference type="PROSITE" id="PS50883">
    <property type="entry name" value="EAL"/>
    <property type="match status" value="1"/>
</dbReference>
<evidence type="ECO:0008006" key="9">
    <source>
        <dbReference type="Google" id="ProtNLM"/>
    </source>
</evidence>
<keyword evidence="1" id="KW-0175">Coiled coil</keyword>
<dbReference type="Gene3D" id="3.30.450.20">
    <property type="entry name" value="PAS domain"/>
    <property type="match status" value="1"/>
</dbReference>
<evidence type="ECO:0000313" key="7">
    <source>
        <dbReference type="EMBL" id="ASA24662.1"/>
    </source>
</evidence>
<dbReference type="Pfam" id="PF04392">
    <property type="entry name" value="ABC_sub_bind"/>
    <property type="match status" value="1"/>
</dbReference>
<dbReference type="Gene3D" id="3.20.20.450">
    <property type="entry name" value="EAL domain"/>
    <property type="match status" value="1"/>
</dbReference>
<dbReference type="InterPro" id="IPR001610">
    <property type="entry name" value="PAC"/>
</dbReference>
<dbReference type="SMART" id="SM00086">
    <property type="entry name" value="PAC"/>
    <property type="match status" value="1"/>
</dbReference>
<feature type="coiled-coil region" evidence="1">
    <location>
        <begin position="512"/>
        <end position="546"/>
    </location>
</feature>
<dbReference type="InterPro" id="IPR000014">
    <property type="entry name" value="PAS"/>
</dbReference>
<accession>A0A2Z2KSR3</accession>
<evidence type="ECO:0000256" key="2">
    <source>
        <dbReference type="SAM" id="Phobius"/>
    </source>
</evidence>
<dbReference type="OrthoDB" id="9759607at2"/>
<dbReference type="PANTHER" id="PTHR44757:SF2">
    <property type="entry name" value="BIOFILM ARCHITECTURE MAINTENANCE PROTEIN MBAA"/>
    <property type="match status" value="1"/>
</dbReference>
<dbReference type="NCBIfam" id="TIGR00254">
    <property type="entry name" value="GGDEF"/>
    <property type="match status" value="1"/>
</dbReference>
<evidence type="ECO:0000259" key="4">
    <source>
        <dbReference type="PROSITE" id="PS50113"/>
    </source>
</evidence>
<dbReference type="SMART" id="SM00052">
    <property type="entry name" value="EAL"/>
    <property type="match status" value="1"/>
</dbReference>
<dbReference type="SMART" id="SM00267">
    <property type="entry name" value="GGDEF"/>
    <property type="match status" value="1"/>
</dbReference>
<dbReference type="PROSITE" id="PS50113">
    <property type="entry name" value="PAC"/>
    <property type="match status" value="1"/>
</dbReference>
<dbReference type="InterPro" id="IPR043128">
    <property type="entry name" value="Rev_trsase/Diguanyl_cyclase"/>
</dbReference>
<dbReference type="Gene3D" id="3.40.50.2300">
    <property type="match status" value="2"/>
</dbReference>
<dbReference type="NCBIfam" id="TIGR00229">
    <property type="entry name" value="sensory_box"/>
    <property type="match status" value="1"/>
</dbReference>
<dbReference type="CDD" id="cd01948">
    <property type="entry name" value="EAL"/>
    <property type="match status" value="1"/>
</dbReference>
<dbReference type="CDD" id="cd01949">
    <property type="entry name" value="GGDEF"/>
    <property type="match status" value="1"/>
</dbReference>
<dbReference type="InterPro" id="IPR000160">
    <property type="entry name" value="GGDEF_dom"/>
</dbReference>
<dbReference type="InterPro" id="IPR035919">
    <property type="entry name" value="EAL_sf"/>
</dbReference>
<gene>
    <name evidence="7" type="ORF">B9T62_30260</name>
</gene>
<dbReference type="SUPFAM" id="SSF55073">
    <property type="entry name" value="Nucleotide cyclase"/>
    <property type="match status" value="1"/>
</dbReference>
<dbReference type="AlphaFoldDB" id="A0A2Z2KSR3"/>
<proteinExistence type="predicted"/>
<dbReference type="KEGG" id="pdh:B9T62_30260"/>
<dbReference type="Proteomes" id="UP000249890">
    <property type="component" value="Chromosome"/>
</dbReference>
<dbReference type="InterPro" id="IPR001633">
    <property type="entry name" value="EAL_dom"/>
</dbReference>
<dbReference type="RefSeq" id="WP_087918632.1">
    <property type="nucleotide sequence ID" value="NZ_CP021780.1"/>
</dbReference>
<reference evidence="7 8" key="1">
    <citation type="submission" date="2017-06" db="EMBL/GenBank/DDBJ databases">
        <title>Complete genome sequence of Paenibacillus donghaensis KCTC 13049T isolated from East Sea sediment, South Korea.</title>
        <authorList>
            <person name="Jung B.K."/>
            <person name="Hong S.-J."/>
            <person name="Shin J.-H."/>
        </authorList>
    </citation>
    <scope>NUCLEOTIDE SEQUENCE [LARGE SCALE GENOMIC DNA]</scope>
    <source>
        <strain evidence="7 8">KCTC 13049</strain>
    </source>
</reference>
<dbReference type="InterPro" id="IPR013655">
    <property type="entry name" value="PAS_fold_3"/>
</dbReference>
<dbReference type="CDD" id="cd00130">
    <property type="entry name" value="PAS"/>
    <property type="match status" value="1"/>
</dbReference>
<dbReference type="PROSITE" id="PS50112">
    <property type="entry name" value="PAS"/>
    <property type="match status" value="1"/>
</dbReference>
<name>A0A2Z2KSR3_9BACL</name>
<feature type="domain" description="GGDEF" evidence="6">
    <location>
        <begin position="589"/>
        <end position="722"/>
    </location>
</feature>
<feature type="domain" description="PAS" evidence="3">
    <location>
        <begin position="389"/>
        <end position="461"/>
    </location>
</feature>
<feature type="domain" description="PAC" evidence="4">
    <location>
        <begin position="465"/>
        <end position="517"/>
    </location>
</feature>
<organism evidence="7 8">
    <name type="scientific">Paenibacillus donghaensis</name>
    <dbReference type="NCBI Taxonomy" id="414771"/>
    <lineage>
        <taxon>Bacteria</taxon>
        <taxon>Bacillati</taxon>
        <taxon>Bacillota</taxon>
        <taxon>Bacilli</taxon>
        <taxon>Bacillales</taxon>
        <taxon>Paenibacillaceae</taxon>
        <taxon>Paenibacillus</taxon>
    </lineage>
</organism>
<dbReference type="InterPro" id="IPR007487">
    <property type="entry name" value="ABC_transpt-TYRBP-like"/>
</dbReference>
<dbReference type="SUPFAM" id="SSF55785">
    <property type="entry name" value="PYP-like sensor domain (PAS domain)"/>
    <property type="match status" value="1"/>
</dbReference>
<sequence>MGIEEIPGRFYKSGLVVLLLVLCLGLYEPLPAAAAPGPVQNVLVLHSYHKGFAWTDDQQAGIEEQLKQAVNVPVIYTEYMDWKRYPGIASMEQFYKTIKFKYQAVPIDVIIATDDSAVNFALQYRKEILYDAPIIFSGLNQLGAEELQEETNLTGVIEDIDPSETIRMAREINPSLREVYVVFDNSESGLSTGRIVTEKLSALDLGLQINPMNRLSNEQILLSAATLPPDSIILLTTYHSDSTGRITEFDRFASNLSASSSVPVYHLYDFGLNQGAFGGSLISGRIQGRAAADMAERILLGESADQIPVISKDTSRRVFDYKELERFGVSLDQLPEGSEVINQPFSFYRTYRTLVLAIATAFVVLVAFILILLFYVQLVKKIRNNLERSNERYNVAMYGSDAVIWDVDMSAMIYYFSDSWYELLGYERDEVDESHGGWRTLIHPEDVQLEESSRTQYLNGLSSYYYCEYRMRSKSGEYKWFQARGKVLRGGNGGYVRFAGSMVDITDRKGYESQLQLSYQELESTYEELTALQDELLEQYNKVVENQTLLQTSEERYRLLAYNDVLSGLPNRLSLSEELRRFISEHAGGQAALFFLDIDNFKYINDTMGHSFGDQLLACVGERLLGLAAGQAKHFRFGGDEFVILLKETAGIDQVIDYAEALVQVFKEPFELNTSVIHISSSIGIACYPQNGSNAEELLKNADIAMYKAKEAGKGTYVMYGQAMQQHFDERMIIEKHLRNVISNNELSLHYQPLVDIASGEIWGFEALIRWYSPVLGFVSPLSFIKIAEDSRLIVPIGEWVLRSACRFIKTLQVQGLEGYHISVNISVVQLMLDNFTEMVMGVLQETGLSPEFLELEITESIFIESFEVIVNKLKALRQQGIGVALDDFGTGYSSLSYLQQLPITTLKIDKSFIDGIDSPHNMSLARSIMTIGHDMGLKVTAEGVETPEQLAFLQRTSCDKIQGYYISRPIPENEVAGWVADRKAG</sequence>
<feature type="transmembrane region" description="Helical" evidence="2">
    <location>
        <begin position="354"/>
        <end position="376"/>
    </location>
</feature>
<keyword evidence="2" id="KW-1133">Transmembrane helix</keyword>
<dbReference type="Pfam" id="PF08447">
    <property type="entry name" value="PAS_3"/>
    <property type="match status" value="1"/>
</dbReference>
<dbReference type="EMBL" id="CP021780">
    <property type="protein sequence ID" value="ASA24662.1"/>
    <property type="molecule type" value="Genomic_DNA"/>
</dbReference>
<dbReference type="InterPro" id="IPR029787">
    <property type="entry name" value="Nucleotide_cyclase"/>
</dbReference>
<keyword evidence="2" id="KW-0472">Membrane</keyword>
<dbReference type="InterPro" id="IPR052155">
    <property type="entry name" value="Biofilm_reg_signaling"/>
</dbReference>
<dbReference type="Pfam" id="PF00990">
    <property type="entry name" value="GGDEF"/>
    <property type="match status" value="1"/>
</dbReference>
<dbReference type="SUPFAM" id="SSF141868">
    <property type="entry name" value="EAL domain-like"/>
    <property type="match status" value="1"/>
</dbReference>
<evidence type="ECO:0000313" key="8">
    <source>
        <dbReference type="Proteomes" id="UP000249890"/>
    </source>
</evidence>